<feature type="region of interest" description="Disordered" evidence="1">
    <location>
        <begin position="91"/>
        <end position="115"/>
    </location>
</feature>
<comment type="caution">
    <text evidence="2">The sequence shown here is derived from an EMBL/GenBank/DDBJ whole genome shotgun (WGS) entry which is preliminary data.</text>
</comment>
<accession>A0A644VJ96</accession>
<dbReference type="EMBL" id="VSSQ01000328">
    <property type="protein sequence ID" value="MPL91386.1"/>
    <property type="molecule type" value="Genomic_DNA"/>
</dbReference>
<evidence type="ECO:0000256" key="1">
    <source>
        <dbReference type="SAM" id="MobiDB-lite"/>
    </source>
</evidence>
<proteinExistence type="predicted"/>
<sequence>MKIKEVIEQLKSIRINSQEMSANSNYAEGEENPWAKDVEAINIAIPILEKQSQLEAENKIVLAENKALAKLLDSANGALKRAGSKTQFMLPASAHDDNAGPVFKEPVPPKDTHVW</sequence>
<gene>
    <name evidence="2" type="ORF">SDC9_37454</name>
</gene>
<dbReference type="AlphaFoldDB" id="A0A644VJ96"/>
<name>A0A644VJ96_9ZZZZ</name>
<reference evidence="2" key="1">
    <citation type="submission" date="2019-08" db="EMBL/GenBank/DDBJ databases">
        <authorList>
            <person name="Kucharzyk K."/>
            <person name="Murdoch R.W."/>
            <person name="Higgins S."/>
            <person name="Loffler F."/>
        </authorList>
    </citation>
    <scope>NUCLEOTIDE SEQUENCE</scope>
</reference>
<evidence type="ECO:0000313" key="2">
    <source>
        <dbReference type="EMBL" id="MPL91386.1"/>
    </source>
</evidence>
<organism evidence="2">
    <name type="scientific">bioreactor metagenome</name>
    <dbReference type="NCBI Taxonomy" id="1076179"/>
    <lineage>
        <taxon>unclassified sequences</taxon>
        <taxon>metagenomes</taxon>
        <taxon>ecological metagenomes</taxon>
    </lineage>
</organism>
<protein>
    <submittedName>
        <fullName evidence="2">Uncharacterized protein</fullName>
    </submittedName>
</protein>